<feature type="domain" description="Heterokaryon incompatibility" evidence="2">
    <location>
        <begin position="241"/>
        <end position="382"/>
    </location>
</feature>
<dbReference type="InterPro" id="IPR010730">
    <property type="entry name" value="HET"/>
</dbReference>
<dbReference type="EMBL" id="CH445325">
    <property type="protein sequence ID" value="EAT92050.2"/>
    <property type="molecule type" value="Genomic_DNA"/>
</dbReference>
<dbReference type="InterPro" id="IPR013078">
    <property type="entry name" value="His_Pase_superF_clade-1"/>
</dbReference>
<dbReference type="eggNOG" id="KOG0235">
    <property type="taxonomic scope" value="Eukaryota"/>
</dbReference>
<proteinExistence type="predicted"/>
<evidence type="ECO:0000313" key="4">
    <source>
        <dbReference type="Proteomes" id="UP000001055"/>
    </source>
</evidence>
<dbReference type="InParanoid" id="Q0V609"/>
<name>Q0V609_PHANO</name>
<evidence type="ECO:0000256" key="1">
    <source>
        <dbReference type="PIRSR" id="PIRSR613078-2"/>
    </source>
</evidence>
<dbReference type="RefSeq" id="XP_001791235.1">
    <property type="nucleotide sequence ID" value="XM_001791183.1"/>
</dbReference>
<organism evidence="3 4">
    <name type="scientific">Phaeosphaeria nodorum (strain SN15 / ATCC MYA-4574 / FGSC 10173)</name>
    <name type="common">Glume blotch fungus</name>
    <name type="synonym">Parastagonospora nodorum</name>
    <dbReference type="NCBI Taxonomy" id="321614"/>
    <lineage>
        <taxon>Eukaryota</taxon>
        <taxon>Fungi</taxon>
        <taxon>Dikarya</taxon>
        <taxon>Ascomycota</taxon>
        <taxon>Pezizomycotina</taxon>
        <taxon>Dothideomycetes</taxon>
        <taxon>Pleosporomycetidae</taxon>
        <taxon>Pleosporales</taxon>
        <taxon>Pleosporineae</taxon>
        <taxon>Phaeosphaeriaceae</taxon>
        <taxon>Parastagonospora</taxon>
    </lineage>
</organism>
<dbReference type="STRING" id="321614.Q0V609"/>
<evidence type="ECO:0000259" key="2">
    <source>
        <dbReference type="Pfam" id="PF06985"/>
    </source>
</evidence>
<sequence length="981" mass="112096">MTSEKTLSEIEAVIHECPHCPETLYTFDTGDYDVDESYEYFHKPCVSTLCTEFEHLKSALCDQCLHLRLWHLLKCMQWGPGNDAFDVNLDRPFRREQFMSKTCPFCQLIQTLLLPGTYDPAKLESGDPLFMDVDEDACLQLSLAKLSEQKSSTVATVFVDSGASIFRTPTIGALHIALTGQAAFKTLVGSTVEWNRIREVIKTCRRDHVECQKVVSHHLPKGFRVIDVTNRCIVEKEKCDFVALSYVWGADATMITYKNNIEERRRHGSLSTSRLSQTLEDAIQVCLQLNERYLWIDRLCIIQDDEEDKARQIRSMDIVYSAARFVIMNTYGNGATYGISGVSRSRHAMQSSALLPGMTVTNQVRETGNDSFDTWLTRGWYFLAQRKLYFRNRSIYYECEQGILHEDAFNDDATLRYRDLRLHFQRYSLQRYNSGFTAYTRHVNHYSTRALTFRSDVYSAFSGVMNTLFGTAAVYYGLSLAHFDQSLHWFRVVNDKPLIREEQGTHFPSWSWYSYMCTTDPIRHQQNSYHGPLTAWYTYNAVTGGVIALNEQVDGELERDWRLLMSLIYSETGIAYDWRVSLQDETWNDIHQAATKRWPDYSAFHKQLPGVADDLQLIAHQEGRKTPGTIVGRTQTAFFRLDSKDQWANVLNAQGTVVGQMYGATPRIARRVDSSLNTNSQQLCNLEFMALSVFGKDRATWNGHVAHREGLAWVYLADWAAATRTWKTIILHEELLEYAPYKANALSTQSVFHLDASTPRCFIARHGETEWTKNGRYTGSTELELTADGVKQVSGTASHLVGSGKLIDPARVVQVFVSPRKRAQQTFNLLFESSGMALDDEKVKLEEEITEWDHGMYEGWLSSEIRQSRKERGLDTEREWSIWSDGCESGETPQQVTERLDRLIAKIRDIQRPHMNGEQPADVVVVAHGMSLRCFVKRWLGYPLDMPLALMLSPGAIGILSYLKHDIAQPAFFVGMSLPPL</sequence>
<dbReference type="GO" id="GO:0046390">
    <property type="term" value="P:ribose phosphate biosynthetic process"/>
    <property type="evidence" value="ECO:0000318"/>
    <property type="project" value="GO_Central"/>
</dbReference>
<dbReference type="KEGG" id="pno:SNOG_00555"/>
<protein>
    <recommendedName>
        <fullName evidence="2">Heterokaryon incompatibility domain-containing protein</fullName>
    </recommendedName>
</protein>
<dbReference type="Gene3D" id="3.40.50.1240">
    <property type="entry name" value="Phosphoglycerate mutase-like"/>
    <property type="match status" value="1"/>
</dbReference>
<dbReference type="InterPro" id="IPR029033">
    <property type="entry name" value="His_PPase_superfam"/>
</dbReference>
<dbReference type="GO" id="GO:0050278">
    <property type="term" value="F:sedoheptulose-bisphosphatase activity"/>
    <property type="evidence" value="ECO:0000318"/>
    <property type="project" value="GO_Central"/>
</dbReference>
<dbReference type="AlphaFoldDB" id="Q0V609"/>
<feature type="binding site" evidence="1">
    <location>
        <begin position="778"/>
        <end position="779"/>
    </location>
    <ligand>
        <name>substrate</name>
    </ligand>
</feature>
<accession>Q0V609</accession>
<gene>
    <name evidence="3" type="ORF">SNOG_00555</name>
</gene>
<dbReference type="VEuPathDB" id="FungiDB:JI435_005550"/>
<dbReference type="SUPFAM" id="SSF53254">
    <property type="entry name" value="Phosphoglycerate mutase-like"/>
    <property type="match status" value="1"/>
</dbReference>
<dbReference type="HOGENOM" id="CLU_303495_0_0_1"/>
<dbReference type="PANTHER" id="PTHR33112:SF1">
    <property type="entry name" value="HETEROKARYON INCOMPATIBILITY DOMAIN-CONTAINING PROTEIN"/>
    <property type="match status" value="1"/>
</dbReference>
<dbReference type="VEuPathDB" id="FungiDB:JI435_005540"/>
<dbReference type="Pfam" id="PF06985">
    <property type="entry name" value="HET"/>
    <property type="match status" value="1"/>
</dbReference>
<evidence type="ECO:0000313" key="3">
    <source>
        <dbReference type="EMBL" id="EAT92050.2"/>
    </source>
</evidence>
<feature type="binding site" evidence="1">
    <location>
        <position position="822"/>
    </location>
    <ligand>
        <name>substrate</name>
    </ligand>
</feature>
<dbReference type="Pfam" id="PF00300">
    <property type="entry name" value="His_Phos_1"/>
    <property type="match status" value="1"/>
</dbReference>
<dbReference type="Proteomes" id="UP000001055">
    <property type="component" value="Unassembled WGS sequence"/>
</dbReference>
<dbReference type="SMART" id="SM00855">
    <property type="entry name" value="PGAM"/>
    <property type="match status" value="1"/>
</dbReference>
<dbReference type="GeneID" id="5968464"/>
<dbReference type="CDD" id="cd07067">
    <property type="entry name" value="HP_PGM_like"/>
    <property type="match status" value="1"/>
</dbReference>
<dbReference type="PANTHER" id="PTHR33112">
    <property type="entry name" value="DOMAIN PROTEIN, PUTATIVE-RELATED"/>
    <property type="match status" value="1"/>
</dbReference>
<reference evidence="4" key="1">
    <citation type="journal article" date="2007" name="Plant Cell">
        <title>Dothideomycete-plant interactions illuminated by genome sequencing and EST analysis of the wheat pathogen Stagonospora nodorum.</title>
        <authorList>
            <person name="Hane J.K."/>
            <person name="Lowe R.G."/>
            <person name="Solomon P.S."/>
            <person name="Tan K.C."/>
            <person name="Schoch C.L."/>
            <person name="Spatafora J.W."/>
            <person name="Crous P.W."/>
            <person name="Kodira C."/>
            <person name="Birren B.W."/>
            <person name="Galagan J.E."/>
            <person name="Torriani S.F."/>
            <person name="McDonald B.A."/>
            <person name="Oliver R.P."/>
        </authorList>
    </citation>
    <scope>NUCLEOTIDE SEQUENCE [LARGE SCALE GENOMIC DNA]</scope>
    <source>
        <strain evidence="4">SN15 / ATCC MYA-4574 / FGSC 10173</strain>
    </source>
</reference>